<gene>
    <name evidence="1" type="ORF">FOZ62_006402</name>
</gene>
<dbReference type="EMBL" id="JABANM010011069">
    <property type="protein sequence ID" value="KAF4738288.1"/>
    <property type="molecule type" value="Genomic_DNA"/>
</dbReference>
<sequence>SMLALVEDPDIGLPNSADEGVSLGIDHPAEPTGVYPVFEKKRDDLNLEQLRFRVMANYKSVESNPVVTEKLISDEVALESLRRLNDDEAMDPGRHFAKMALLEKK</sequence>
<feature type="non-terminal residue" evidence="1">
    <location>
        <position position="105"/>
    </location>
</feature>
<comment type="caution">
    <text evidence="1">The sequence shown here is derived from an EMBL/GenBank/DDBJ whole genome shotgun (WGS) entry which is preliminary data.</text>
</comment>
<evidence type="ECO:0000313" key="2">
    <source>
        <dbReference type="Proteomes" id="UP000574390"/>
    </source>
</evidence>
<dbReference type="AlphaFoldDB" id="A0A7J6SZD6"/>
<dbReference type="Proteomes" id="UP000574390">
    <property type="component" value="Unassembled WGS sequence"/>
</dbReference>
<evidence type="ECO:0000313" key="1">
    <source>
        <dbReference type="EMBL" id="KAF4738288.1"/>
    </source>
</evidence>
<proteinExistence type="predicted"/>
<organism evidence="1 2">
    <name type="scientific">Perkinsus olseni</name>
    <name type="common">Perkinsus atlanticus</name>
    <dbReference type="NCBI Taxonomy" id="32597"/>
    <lineage>
        <taxon>Eukaryota</taxon>
        <taxon>Sar</taxon>
        <taxon>Alveolata</taxon>
        <taxon>Perkinsozoa</taxon>
        <taxon>Perkinsea</taxon>
        <taxon>Perkinsida</taxon>
        <taxon>Perkinsidae</taxon>
        <taxon>Perkinsus</taxon>
    </lineage>
</organism>
<feature type="non-terminal residue" evidence="1">
    <location>
        <position position="1"/>
    </location>
</feature>
<name>A0A7J6SZD6_PEROL</name>
<accession>A0A7J6SZD6</accession>
<reference evidence="1 2" key="1">
    <citation type="submission" date="2020-04" db="EMBL/GenBank/DDBJ databases">
        <title>Perkinsus olseni comparative genomics.</title>
        <authorList>
            <person name="Bogema D.R."/>
        </authorList>
    </citation>
    <scope>NUCLEOTIDE SEQUENCE [LARGE SCALE GENOMIC DNA]</scope>
    <source>
        <strain evidence="1">ATCC PRA-205</strain>
    </source>
</reference>
<protein>
    <submittedName>
        <fullName evidence="1">Uncharacterized protein</fullName>
    </submittedName>
</protein>